<evidence type="ECO:0000313" key="3">
    <source>
        <dbReference type="Proteomes" id="UP000007266"/>
    </source>
</evidence>
<feature type="compositionally biased region" description="Acidic residues" evidence="1">
    <location>
        <begin position="232"/>
        <end position="260"/>
    </location>
</feature>
<feature type="region of interest" description="Disordered" evidence="1">
    <location>
        <begin position="219"/>
        <end position="302"/>
    </location>
</feature>
<sequence>MGDEFYGLFIENVDSKDFNPRRFLGVCDLDTLKRWTPCPFGLNKTCSPGRNQTYYSSCNINSTASQPRCNCECTLKSHDLEPNPDFPTCLLGERKRSLVFRRIARRTAPVINNCIQCMTKHPDVRMARVGPLQWRRVQRRESSILDHFRPIKHKKLFDCRHSIVGPCAFNRKYRSLVPANAKNRQFYRHKLPNSELALEESSNDALFRIFRQISRNRLVRRRKSAPQGHDGEEIEEDDDENDDDNIGEDIAIEEDNDEENVTSTTETPEKDEMKQQLHENKNYNFTNTEEVKKSSNTTHSSGVTRKSIQIVLFLTCGINIVNLI</sequence>
<name>A0A139WMQ7_TRICA</name>
<protein>
    <submittedName>
        <fullName evidence="2">Uncharacterized protein</fullName>
    </submittedName>
</protein>
<dbReference type="AlphaFoldDB" id="A0A139WMQ7"/>
<keyword evidence="3" id="KW-1185">Reference proteome</keyword>
<feature type="compositionally biased region" description="Basic and acidic residues" evidence="1">
    <location>
        <begin position="267"/>
        <end position="281"/>
    </location>
</feature>
<accession>A0A139WMQ7</accession>
<evidence type="ECO:0000313" key="2">
    <source>
        <dbReference type="EMBL" id="KYB29121.1"/>
    </source>
</evidence>
<gene>
    <name evidence="2" type="primary">AUGUSTUS-3.0.2_32085</name>
    <name evidence="2" type="ORF">TcasGA2_TC032085</name>
</gene>
<organism evidence="2 3">
    <name type="scientific">Tribolium castaneum</name>
    <name type="common">Red flour beetle</name>
    <dbReference type="NCBI Taxonomy" id="7070"/>
    <lineage>
        <taxon>Eukaryota</taxon>
        <taxon>Metazoa</taxon>
        <taxon>Ecdysozoa</taxon>
        <taxon>Arthropoda</taxon>
        <taxon>Hexapoda</taxon>
        <taxon>Insecta</taxon>
        <taxon>Pterygota</taxon>
        <taxon>Neoptera</taxon>
        <taxon>Endopterygota</taxon>
        <taxon>Coleoptera</taxon>
        <taxon>Polyphaga</taxon>
        <taxon>Cucujiformia</taxon>
        <taxon>Tenebrionidae</taxon>
        <taxon>Tenebrionidae incertae sedis</taxon>
        <taxon>Tribolium</taxon>
    </lineage>
</organism>
<reference evidence="2 3" key="1">
    <citation type="journal article" date="2008" name="Nature">
        <title>The genome of the model beetle and pest Tribolium castaneum.</title>
        <authorList>
            <consortium name="Tribolium Genome Sequencing Consortium"/>
            <person name="Richards S."/>
            <person name="Gibbs R.A."/>
            <person name="Weinstock G.M."/>
            <person name="Brown S.J."/>
            <person name="Denell R."/>
            <person name="Beeman R.W."/>
            <person name="Gibbs R."/>
            <person name="Beeman R.W."/>
            <person name="Brown S.J."/>
            <person name="Bucher G."/>
            <person name="Friedrich M."/>
            <person name="Grimmelikhuijzen C.J."/>
            <person name="Klingler M."/>
            <person name="Lorenzen M."/>
            <person name="Richards S."/>
            <person name="Roth S."/>
            <person name="Schroder R."/>
            <person name="Tautz D."/>
            <person name="Zdobnov E.M."/>
            <person name="Muzny D."/>
            <person name="Gibbs R.A."/>
            <person name="Weinstock G.M."/>
            <person name="Attaway T."/>
            <person name="Bell S."/>
            <person name="Buhay C.J."/>
            <person name="Chandrabose M.N."/>
            <person name="Chavez D."/>
            <person name="Clerk-Blankenburg K.P."/>
            <person name="Cree A."/>
            <person name="Dao M."/>
            <person name="Davis C."/>
            <person name="Chacko J."/>
            <person name="Dinh H."/>
            <person name="Dugan-Rocha S."/>
            <person name="Fowler G."/>
            <person name="Garner T.T."/>
            <person name="Garnes J."/>
            <person name="Gnirke A."/>
            <person name="Hawes A."/>
            <person name="Hernandez J."/>
            <person name="Hines S."/>
            <person name="Holder M."/>
            <person name="Hume J."/>
            <person name="Jhangiani S.N."/>
            <person name="Joshi V."/>
            <person name="Khan Z.M."/>
            <person name="Jackson L."/>
            <person name="Kovar C."/>
            <person name="Kowis A."/>
            <person name="Lee S."/>
            <person name="Lewis L.R."/>
            <person name="Margolis J."/>
            <person name="Morgan M."/>
            <person name="Nazareth L.V."/>
            <person name="Nguyen N."/>
            <person name="Okwuonu G."/>
            <person name="Parker D."/>
            <person name="Richards S."/>
            <person name="Ruiz S.J."/>
            <person name="Santibanez J."/>
            <person name="Savard J."/>
            <person name="Scherer S.E."/>
            <person name="Schneider B."/>
            <person name="Sodergren E."/>
            <person name="Tautz D."/>
            <person name="Vattahil S."/>
            <person name="Villasana D."/>
            <person name="White C.S."/>
            <person name="Wright R."/>
            <person name="Park Y."/>
            <person name="Beeman R.W."/>
            <person name="Lord J."/>
            <person name="Oppert B."/>
            <person name="Lorenzen M."/>
            <person name="Brown S."/>
            <person name="Wang L."/>
            <person name="Savard J."/>
            <person name="Tautz D."/>
            <person name="Richards S."/>
            <person name="Weinstock G."/>
            <person name="Gibbs R.A."/>
            <person name="Liu Y."/>
            <person name="Worley K."/>
            <person name="Weinstock G."/>
            <person name="Elsik C.G."/>
            <person name="Reese J.T."/>
            <person name="Elhaik E."/>
            <person name="Landan G."/>
            <person name="Graur D."/>
            <person name="Arensburger P."/>
            <person name="Atkinson P."/>
            <person name="Beeman R.W."/>
            <person name="Beidler J."/>
            <person name="Brown S.J."/>
            <person name="Demuth J.P."/>
            <person name="Drury D.W."/>
            <person name="Du Y.Z."/>
            <person name="Fujiwara H."/>
            <person name="Lorenzen M."/>
            <person name="Maselli V."/>
            <person name="Osanai M."/>
            <person name="Park Y."/>
            <person name="Robertson H.M."/>
            <person name="Tu Z."/>
            <person name="Wang J.J."/>
            <person name="Wang S."/>
            <person name="Richards S."/>
            <person name="Song H."/>
            <person name="Zhang L."/>
            <person name="Sodergren E."/>
            <person name="Werner D."/>
            <person name="Stanke M."/>
            <person name="Morgenstern B."/>
            <person name="Solovyev V."/>
            <person name="Kosarev P."/>
            <person name="Brown G."/>
            <person name="Chen H.C."/>
            <person name="Ermolaeva O."/>
            <person name="Hlavina W."/>
            <person name="Kapustin Y."/>
            <person name="Kiryutin B."/>
            <person name="Kitts P."/>
            <person name="Maglott D."/>
            <person name="Pruitt K."/>
            <person name="Sapojnikov V."/>
            <person name="Souvorov A."/>
            <person name="Mackey A.J."/>
            <person name="Waterhouse R.M."/>
            <person name="Wyder S."/>
            <person name="Zdobnov E.M."/>
            <person name="Zdobnov E.M."/>
            <person name="Wyder S."/>
            <person name="Kriventseva E.V."/>
            <person name="Kadowaki T."/>
            <person name="Bork P."/>
            <person name="Aranda M."/>
            <person name="Bao R."/>
            <person name="Beermann A."/>
            <person name="Berns N."/>
            <person name="Bolognesi R."/>
            <person name="Bonneton F."/>
            <person name="Bopp D."/>
            <person name="Brown S.J."/>
            <person name="Bucher G."/>
            <person name="Butts T."/>
            <person name="Chaumot A."/>
            <person name="Denell R.E."/>
            <person name="Ferrier D.E."/>
            <person name="Friedrich M."/>
            <person name="Gordon C.M."/>
            <person name="Jindra M."/>
            <person name="Klingler M."/>
            <person name="Lan Q."/>
            <person name="Lattorff H.M."/>
            <person name="Laudet V."/>
            <person name="von Levetsow C."/>
            <person name="Liu Z."/>
            <person name="Lutz R."/>
            <person name="Lynch J.A."/>
            <person name="da Fonseca R.N."/>
            <person name="Posnien N."/>
            <person name="Reuter R."/>
            <person name="Roth S."/>
            <person name="Savard J."/>
            <person name="Schinko J.B."/>
            <person name="Schmitt C."/>
            <person name="Schoppmeier M."/>
            <person name="Schroder R."/>
            <person name="Shippy T.D."/>
            <person name="Simonnet F."/>
            <person name="Marques-Souza H."/>
            <person name="Tautz D."/>
            <person name="Tomoyasu Y."/>
            <person name="Trauner J."/>
            <person name="Van der Zee M."/>
            <person name="Vervoort M."/>
            <person name="Wittkopp N."/>
            <person name="Wimmer E.A."/>
            <person name="Yang X."/>
            <person name="Jones A.K."/>
            <person name="Sattelle D.B."/>
            <person name="Ebert P.R."/>
            <person name="Nelson D."/>
            <person name="Scott J.G."/>
            <person name="Beeman R.W."/>
            <person name="Muthukrishnan S."/>
            <person name="Kramer K.J."/>
            <person name="Arakane Y."/>
            <person name="Beeman R.W."/>
            <person name="Zhu Q."/>
            <person name="Hogenkamp D."/>
            <person name="Dixit R."/>
            <person name="Oppert B."/>
            <person name="Jiang H."/>
            <person name="Zou Z."/>
            <person name="Marshall J."/>
            <person name="Elpidina E."/>
            <person name="Vinokurov K."/>
            <person name="Oppert C."/>
            <person name="Zou Z."/>
            <person name="Evans J."/>
            <person name="Lu Z."/>
            <person name="Zhao P."/>
            <person name="Sumathipala N."/>
            <person name="Altincicek B."/>
            <person name="Vilcinskas A."/>
            <person name="Williams M."/>
            <person name="Hultmark D."/>
            <person name="Hetru C."/>
            <person name="Jiang H."/>
            <person name="Grimmelikhuijzen C.J."/>
            <person name="Hauser F."/>
            <person name="Cazzamali G."/>
            <person name="Williamson M."/>
            <person name="Park Y."/>
            <person name="Li B."/>
            <person name="Tanaka Y."/>
            <person name="Predel R."/>
            <person name="Neupert S."/>
            <person name="Schachtner J."/>
            <person name="Verleyen P."/>
            <person name="Raible F."/>
            <person name="Bork P."/>
            <person name="Friedrich M."/>
            <person name="Walden K.K."/>
            <person name="Robertson H.M."/>
            <person name="Angeli S."/>
            <person name="Foret S."/>
            <person name="Bucher G."/>
            <person name="Schuetz S."/>
            <person name="Maleszka R."/>
            <person name="Wimmer E.A."/>
            <person name="Beeman R.W."/>
            <person name="Lorenzen M."/>
            <person name="Tomoyasu Y."/>
            <person name="Miller S.C."/>
            <person name="Grossmann D."/>
            <person name="Bucher G."/>
        </authorList>
    </citation>
    <scope>NUCLEOTIDE SEQUENCE [LARGE SCALE GENOMIC DNA]</scope>
    <source>
        <strain evidence="2 3">Georgia GA2</strain>
    </source>
</reference>
<proteinExistence type="predicted"/>
<dbReference type="Proteomes" id="UP000007266">
    <property type="component" value="Linkage group 2"/>
</dbReference>
<dbReference type="EMBL" id="KQ971312">
    <property type="protein sequence ID" value="KYB29121.1"/>
    <property type="molecule type" value="Genomic_DNA"/>
</dbReference>
<dbReference type="InParanoid" id="A0A139WMQ7"/>
<feature type="compositionally biased region" description="Polar residues" evidence="1">
    <location>
        <begin position="282"/>
        <end position="302"/>
    </location>
</feature>
<evidence type="ECO:0000256" key="1">
    <source>
        <dbReference type="SAM" id="MobiDB-lite"/>
    </source>
</evidence>
<reference evidence="2 3" key="2">
    <citation type="journal article" date="2010" name="Nucleic Acids Res.">
        <title>BeetleBase in 2010: revisions to provide comprehensive genomic information for Tribolium castaneum.</title>
        <authorList>
            <person name="Kim H.S."/>
            <person name="Murphy T."/>
            <person name="Xia J."/>
            <person name="Caragea D."/>
            <person name="Park Y."/>
            <person name="Beeman R.W."/>
            <person name="Lorenzen M.D."/>
            <person name="Butcher S."/>
            <person name="Manak J.R."/>
            <person name="Brown S.J."/>
        </authorList>
    </citation>
    <scope>GENOME REANNOTATION</scope>
    <source>
        <strain evidence="2 3">Georgia GA2</strain>
    </source>
</reference>